<name>Q4SKH0_TETNG</name>
<evidence type="ECO:0000313" key="5">
    <source>
        <dbReference type="EMBL" id="CAF98862.1"/>
    </source>
</evidence>
<sequence>MAAQMAVNSGASLWGPLKELWETVDGAVTKRQPESVHLLDLQLKKNKAQFLSLFRNPPKSAEQRDTVRKASTEGIAIQGQQGARLLPQHLLKEAFILSDLFDIGELTALELLLAGEQQQPHFPGLTRGLVAVLLYWDGKLCVANSLRSLMQSRHGKTFTLDLSEELVALTTRFTDELMNQGLTKRILTLASEINVTREFEKLQKERGLGNEKHRKEVSELIKESRQALADSLFSWTCQSPLTKDDTLALIGHLETVTAQADGSLDSVNLALVMALLYCLDASFLEQGTEDREGKKINAFHVFKYAVALRGCLFRTGVLFLWSSVEDLLQVLPLLTERQYVSAVHGRLMDSQSWKLPGLQATCRLAWALSLRVLSQLPQGCALVEFTEADEALADQAILGDVFLFIKEGILGCEGFGLEEFYIRRLHSLITDFLALMPMKVKQLRNRADEDARLVHMSLQMDSELPSSLRKDLDHLMILVREFYSKDTFGLELGLEFWCPTESLQHASLQGSYLGMALQRPPHKQVVLSKFVRQMGDLLPSTLYISYLRMLKGLANGPQCAHYCFSLLKTNGTTHSDNIQGVSGSPVSWEHFFHSLMLYHENLRRDIPNPDATQYRHPPLRGITHREQEGLTSFLQLLTTIVTWVYENARLALCEHPQWTPIVVMLGLLQCSVPPILKGEILHCLAAFGKSPEISASLWQSLEYTQILQTVRVPGQRQAAGIEVELNEIESSCEEYPLTRAFCHLISTMVECSLPVNLGAGLRVPGFQPYLDFLRDSVFLPFPTRAYRRPAEKWEVADAVLEVFHKLLRDYEPQPSDFVQEMVELQGEQVPAYKPPGHSIMFHLLNDSPMLALCLSLLEEGVRQLDTYSPFPGKQHLEAAVLHCLRLLDLALQKEVMFMDLLRESQASMLVSPLEQLLQGVSPQTRRADHIVNIARYLCHSNSNPETAFEAARILRQIANYPNIQHRLVGDFTHDQAVSQKLMAGFVECLESEEAEEGAERVDELTDSGPQKVARIRHETQVHILNLLITSLELKTPNLALYLLGYEVKKPVSSTTLQDPGVLGCPRSCLHAILSLLQKGTEKRSGPVLTQQAPHLAELCYQVIYQLCTNTDTSGPTMRYLRTSQDFLYSHLQHLPFIIPSNQIAALSQMSWLIKTAAIELRVTSLNRQRSHTQRLISLLLDDQPHTQHTAHGESGIEDETRSVSGFLHFDTISKVRRKLLSVLDAIDFSQDIPELLQLDFFERTQIEQVISNCEHLNEQGHTVCNVKEINTILQHVVERNRVRRSLSAKRNALRSWRNLVETLLTACPADLIPADERQLIIRDLLLDLHDKVLSEDAAGELMPIVAGAVFTLTAHLSQSVLSEQQQGLETAVFASITNSALHLILRKLLDFILCTGGGDQRLRAHLYGSLLYYLQIAQKPEEPDTLQTGKAMWERLTAPEDGFSKLQRENIVIIESYGKALMDVVCRDACDGHEISRMLALAVLDRILSIDRQNQWLVYICNSGYLRSLVESLRQDDAALQSLLTPQPPLLKPLYIYESKMALLTRVAKTGQGAVELLRCGLVGQLIDCQVFDMLPDSDAHRLLRDPSGFIPSPIDRYRQILLPTLRLFQVILTSTTMNHQQGAAQVLQWLNCPCKTQSSRCCAVESSVWEGYRSSLCSRASSVRRLYQRLSLSLLGRLAGSDRERLWKQAEMGAPEDSPDEREEMEVALQQVGLDALRYSERAFPLGSNADAKRSTLTCRRRAYRWFSLYQVCANLMEYCQTLLLQSSTQAQFSICLFSPSASEPAGRDGGRAEMSSALPAMAYSWVPTLGLVLYLLKNSASDFFRFHQSHRQSLSKLQSLDQLPPEELKELCQGLVSGPGGLEKISSVQRSLLAKRRLVQLINNRAKLLALSSYVIETCLFVLWRHLEYYLLHYSPSDPKDPLLPGNRLYGSRLADDSFAGLQTSGGRGLGLSRVSQQDLDMLKSEMAASFGEALQRKLLEVEGLYCQARSRYTFIQALVRRIRGLLRQPKN</sequence>
<proteinExistence type="inferred from homology"/>
<evidence type="ECO:0000256" key="1">
    <source>
        <dbReference type="ARBA" id="ARBA00004123"/>
    </source>
</evidence>
<reference evidence="5" key="1">
    <citation type="journal article" date="2004" name="Nature">
        <title>Genome duplication in the teleost fish Tetraodon nigroviridis reveals the early vertebrate proto-karyotype.</title>
        <authorList>
            <person name="Jaillon O."/>
            <person name="Aury J.-M."/>
            <person name="Brunet F."/>
            <person name="Petit J.-L."/>
            <person name="Stange-Thomann N."/>
            <person name="Mauceli E."/>
            <person name="Bouneau L."/>
            <person name="Fischer C."/>
            <person name="Ozouf-Costaz C."/>
            <person name="Bernot A."/>
            <person name="Nicaud S."/>
            <person name="Jaffe D."/>
            <person name="Fisher S."/>
            <person name="Lutfalla G."/>
            <person name="Dossat C."/>
            <person name="Segurens B."/>
            <person name="Dasilva C."/>
            <person name="Salanoubat M."/>
            <person name="Levy M."/>
            <person name="Boudet N."/>
            <person name="Castellano S."/>
            <person name="Anthouard V."/>
            <person name="Jubin C."/>
            <person name="Castelli V."/>
            <person name="Katinka M."/>
            <person name="Vacherie B."/>
            <person name="Biemont C."/>
            <person name="Skalli Z."/>
            <person name="Cattolico L."/>
            <person name="Poulain J."/>
            <person name="De Berardinis V."/>
            <person name="Cruaud C."/>
            <person name="Duprat S."/>
            <person name="Brottier P."/>
            <person name="Coutanceau J.-P."/>
            <person name="Gouzy J."/>
            <person name="Parra G."/>
            <person name="Lardier G."/>
            <person name="Chapple C."/>
            <person name="McKernan K.J."/>
            <person name="McEwan P."/>
            <person name="Bosak S."/>
            <person name="Kellis M."/>
            <person name="Volff J.-N."/>
            <person name="Guigo R."/>
            <person name="Zody M.C."/>
            <person name="Mesirov J."/>
            <person name="Lindblad-Toh K."/>
            <person name="Birren B."/>
            <person name="Nusbaum C."/>
            <person name="Kahn D."/>
            <person name="Robinson-Rechavi M."/>
            <person name="Laudet V."/>
            <person name="Schachter V."/>
            <person name="Quetier F."/>
            <person name="Saurin W."/>
            <person name="Scarpelli C."/>
            <person name="Wincker P."/>
            <person name="Lander E.S."/>
            <person name="Weissenbach J."/>
            <person name="Roest Crollius H."/>
        </authorList>
    </citation>
    <scope>NUCLEOTIDE SEQUENCE [LARGE SCALE GENOMIC DNA]</scope>
</reference>
<dbReference type="InterPro" id="IPR021827">
    <property type="entry name" value="Nup186/Nup192/Nup205"/>
</dbReference>
<evidence type="ECO:0000256" key="3">
    <source>
        <dbReference type="ARBA" id="ARBA00022448"/>
    </source>
</evidence>
<feature type="non-terminal residue" evidence="5">
    <location>
        <position position="1"/>
    </location>
</feature>
<dbReference type="PANTHER" id="PTHR31344:SF0">
    <property type="entry name" value="NUCLEAR PORE COMPLEX PROTEIN NUP205"/>
    <property type="match status" value="1"/>
</dbReference>
<reference evidence="5" key="2">
    <citation type="submission" date="2004-02" db="EMBL/GenBank/DDBJ databases">
        <authorList>
            <consortium name="Genoscope"/>
            <consortium name="Whitehead Institute Centre for Genome Research"/>
        </authorList>
    </citation>
    <scope>NUCLEOTIDE SEQUENCE</scope>
</reference>
<organism evidence="5">
    <name type="scientific">Tetraodon nigroviridis</name>
    <name type="common">Spotted green pufferfish</name>
    <name type="synonym">Chelonodon nigroviridis</name>
    <dbReference type="NCBI Taxonomy" id="99883"/>
    <lineage>
        <taxon>Eukaryota</taxon>
        <taxon>Metazoa</taxon>
        <taxon>Chordata</taxon>
        <taxon>Craniata</taxon>
        <taxon>Vertebrata</taxon>
        <taxon>Euteleostomi</taxon>
        <taxon>Actinopterygii</taxon>
        <taxon>Neopterygii</taxon>
        <taxon>Teleostei</taxon>
        <taxon>Neoteleostei</taxon>
        <taxon>Acanthomorphata</taxon>
        <taxon>Eupercaria</taxon>
        <taxon>Tetraodontiformes</taxon>
        <taxon>Tetradontoidea</taxon>
        <taxon>Tetraodontidae</taxon>
        <taxon>Tetraodon</taxon>
    </lineage>
</organism>
<comment type="subcellular location">
    <subcellularLocation>
        <location evidence="1">Nucleus</location>
    </subcellularLocation>
</comment>
<gene>
    <name evidence="5" type="ORF">GSTENG00016729001</name>
</gene>
<comment type="caution">
    <text evidence="5">The sequence shown here is derived from an EMBL/GenBank/DDBJ whole genome shotgun (WGS) entry which is preliminary data.</text>
</comment>
<dbReference type="OrthoDB" id="2019644at2759"/>
<accession>Q4SKH0</accession>
<dbReference type="EMBL" id="CAAE01014566">
    <property type="protein sequence ID" value="CAF98862.1"/>
    <property type="molecule type" value="Genomic_DNA"/>
</dbReference>
<protein>
    <submittedName>
        <fullName evidence="5">(spotted green pufferfish) hypothetical protein</fullName>
    </submittedName>
</protein>
<dbReference type="GO" id="GO:0006999">
    <property type="term" value="P:nuclear pore organization"/>
    <property type="evidence" value="ECO:0007669"/>
    <property type="project" value="TreeGrafter"/>
</dbReference>
<dbReference type="GO" id="GO:0017056">
    <property type="term" value="F:structural constituent of nuclear pore"/>
    <property type="evidence" value="ECO:0007669"/>
    <property type="project" value="TreeGrafter"/>
</dbReference>
<evidence type="ECO:0000256" key="2">
    <source>
        <dbReference type="ARBA" id="ARBA00005892"/>
    </source>
</evidence>
<keyword evidence="3" id="KW-0813">Transport</keyword>
<keyword evidence="4" id="KW-0539">Nucleus</keyword>
<dbReference type="PANTHER" id="PTHR31344">
    <property type="entry name" value="NUCLEAR PORE COMPLEX PROTEIN NUP205"/>
    <property type="match status" value="1"/>
</dbReference>
<dbReference type="KEGG" id="tng:GSTEN00016729G001"/>
<dbReference type="Pfam" id="PF11894">
    <property type="entry name" value="Nup192"/>
    <property type="match status" value="1"/>
</dbReference>
<comment type="similarity">
    <text evidence="2">Belongs to the NUP186/NUP192/NUP205 family.</text>
</comment>
<dbReference type="GO" id="GO:0044611">
    <property type="term" value="C:nuclear pore inner ring"/>
    <property type="evidence" value="ECO:0007669"/>
    <property type="project" value="TreeGrafter"/>
</dbReference>
<evidence type="ECO:0000256" key="4">
    <source>
        <dbReference type="ARBA" id="ARBA00023242"/>
    </source>
</evidence>